<dbReference type="STRING" id="425265.A8Q6W8"/>
<dbReference type="InterPro" id="IPR035892">
    <property type="entry name" value="C2_domain_sf"/>
</dbReference>
<dbReference type="VEuPathDB" id="FungiDB:MGL_3070"/>
<feature type="compositionally biased region" description="Pro residues" evidence="1">
    <location>
        <begin position="167"/>
        <end position="179"/>
    </location>
</feature>
<dbReference type="SUPFAM" id="SSF49562">
    <property type="entry name" value="C2 domain (Calcium/lipid-binding domain, CaLB)"/>
    <property type="match status" value="1"/>
</dbReference>
<sequence>MRQHRGTLVCVVLKGKHLVLKRVQDSQDPVAEVCVDGVRLRTLPDRRAGTSPLWDEQMHFEIYEDDDSDIDALHPLSEHDYRTALPSTGSLPKVHTLELICYATDKEPDYIGHATLDLSTALSRGEHDQWLILTNQGRVTGQVYVELTYYMLELPPKRASYQVSPRYTPPPPPPPPPPLSAASTPKPISPLHARTVSLDDTRFPFHRSIPSVPQPPRRPQHSRVASDAHAAMIAAQALSSPRREQYRTMSAHELIYGPACSAGLGPTNPTSPASPAAPAGPSGQHRRPLPQTPDKASMPTSLSLPALHGSPTSMSSTPTPPKARVRFVAPIPPLISTSMTSPHSPTSSSSSTPRPPT</sequence>
<dbReference type="PANTHER" id="PTHR47052">
    <property type="entry name" value="CONSERVED SERINE PROLINE-RICH PROTEIN (AFU_ORTHOLOGUE AFUA_2G01790)"/>
    <property type="match status" value="1"/>
</dbReference>
<dbReference type="Proteomes" id="UP000008837">
    <property type="component" value="Unassembled WGS sequence"/>
</dbReference>
<gene>
    <name evidence="3" type="ORF">MGL_3070</name>
</gene>
<evidence type="ECO:0000313" key="4">
    <source>
        <dbReference type="Proteomes" id="UP000008837"/>
    </source>
</evidence>
<dbReference type="AlphaFoldDB" id="A8Q6W8"/>
<name>A8Q6W8_MALGO</name>
<feature type="compositionally biased region" description="Low complexity" evidence="1">
    <location>
        <begin position="336"/>
        <end position="357"/>
    </location>
</feature>
<dbReference type="InterPro" id="IPR052981">
    <property type="entry name" value="Ingression_C2_domain"/>
</dbReference>
<dbReference type="Gene3D" id="2.60.40.150">
    <property type="entry name" value="C2 domain"/>
    <property type="match status" value="1"/>
</dbReference>
<keyword evidence="4" id="KW-1185">Reference proteome</keyword>
<organism evidence="3 4">
    <name type="scientific">Malassezia globosa (strain ATCC MYA-4612 / CBS 7966)</name>
    <name type="common">Dandruff-associated fungus</name>
    <dbReference type="NCBI Taxonomy" id="425265"/>
    <lineage>
        <taxon>Eukaryota</taxon>
        <taxon>Fungi</taxon>
        <taxon>Dikarya</taxon>
        <taxon>Basidiomycota</taxon>
        <taxon>Ustilaginomycotina</taxon>
        <taxon>Malasseziomycetes</taxon>
        <taxon>Malasseziales</taxon>
        <taxon>Malasseziaceae</taxon>
        <taxon>Malassezia</taxon>
    </lineage>
</organism>
<comment type="caution">
    <text evidence="3">The sequence shown here is derived from an EMBL/GenBank/DDBJ whole genome shotgun (WGS) entry which is preliminary data.</text>
</comment>
<feature type="compositionally biased region" description="Low complexity" evidence="1">
    <location>
        <begin position="265"/>
        <end position="283"/>
    </location>
</feature>
<dbReference type="InParanoid" id="A8Q6W8"/>
<evidence type="ECO:0000259" key="2">
    <source>
        <dbReference type="PROSITE" id="PS50004"/>
    </source>
</evidence>
<feature type="region of interest" description="Disordered" evidence="1">
    <location>
        <begin position="162"/>
        <end position="189"/>
    </location>
</feature>
<dbReference type="OrthoDB" id="270970at2759"/>
<dbReference type="InterPro" id="IPR000008">
    <property type="entry name" value="C2_dom"/>
</dbReference>
<dbReference type="PANTHER" id="PTHR47052:SF3">
    <property type="entry name" value="INGRESSION PROTEIN 1"/>
    <property type="match status" value="1"/>
</dbReference>
<feature type="domain" description="C2" evidence="2">
    <location>
        <begin position="1"/>
        <end position="131"/>
    </location>
</feature>
<dbReference type="EMBL" id="AAYY01000010">
    <property type="protein sequence ID" value="EDP42870.1"/>
    <property type="molecule type" value="Genomic_DNA"/>
</dbReference>
<evidence type="ECO:0000256" key="1">
    <source>
        <dbReference type="SAM" id="MobiDB-lite"/>
    </source>
</evidence>
<dbReference type="Pfam" id="PF00168">
    <property type="entry name" value="C2"/>
    <property type="match status" value="2"/>
</dbReference>
<dbReference type="PROSITE" id="PS50004">
    <property type="entry name" value="C2"/>
    <property type="match status" value="1"/>
</dbReference>
<feature type="region of interest" description="Disordered" evidence="1">
    <location>
        <begin position="262"/>
        <end position="357"/>
    </location>
</feature>
<dbReference type="SMART" id="SM00239">
    <property type="entry name" value="C2"/>
    <property type="match status" value="1"/>
</dbReference>
<dbReference type="GeneID" id="5854391"/>
<feature type="region of interest" description="Disordered" evidence="1">
    <location>
        <begin position="204"/>
        <end position="228"/>
    </location>
</feature>
<proteinExistence type="predicted"/>
<protein>
    <recommendedName>
        <fullName evidence="2">C2 domain-containing protein</fullName>
    </recommendedName>
</protein>
<dbReference type="OMA" id="YPNNQAQ"/>
<reference evidence="3 4" key="1">
    <citation type="journal article" date="2007" name="Proc. Natl. Acad. Sci. U.S.A.">
        <title>Dandruff-associated Malassezia genomes reveal convergent and divergent virulence traits shared with plant and human fungal pathogens.</title>
        <authorList>
            <person name="Xu J."/>
            <person name="Saunders C.W."/>
            <person name="Hu P."/>
            <person name="Grant R.A."/>
            <person name="Boekhout T."/>
            <person name="Kuramae E.E."/>
            <person name="Kronstad J.W."/>
            <person name="Deangelis Y.M."/>
            <person name="Reeder N.L."/>
            <person name="Johnstone K.R."/>
            <person name="Leland M."/>
            <person name="Fieno A.M."/>
            <person name="Begley W.M."/>
            <person name="Sun Y."/>
            <person name="Lacey M.P."/>
            <person name="Chaudhary T."/>
            <person name="Keough T."/>
            <person name="Chu L."/>
            <person name="Sears R."/>
            <person name="Yuan B."/>
            <person name="Dawson T.L.Jr."/>
        </authorList>
    </citation>
    <scope>NUCLEOTIDE SEQUENCE [LARGE SCALE GENOMIC DNA]</scope>
    <source>
        <strain evidence="4">ATCC MYA-4612 / CBS 7966</strain>
    </source>
</reference>
<dbReference type="RefSeq" id="XP_001730084.1">
    <property type="nucleotide sequence ID" value="XM_001730032.1"/>
</dbReference>
<evidence type="ECO:0000313" key="3">
    <source>
        <dbReference type="EMBL" id="EDP42870.1"/>
    </source>
</evidence>
<dbReference type="KEGG" id="mgl:MGL_3070"/>
<accession>A8Q6W8</accession>